<dbReference type="EMBL" id="UINC01012077">
    <property type="protein sequence ID" value="SVA52946.1"/>
    <property type="molecule type" value="Genomic_DNA"/>
</dbReference>
<dbReference type="SUPFAM" id="SSF53383">
    <property type="entry name" value="PLP-dependent transferases"/>
    <property type="match status" value="1"/>
</dbReference>
<dbReference type="PANTHER" id="PTHR30244">
    <property type="entry name" value="TRANSAMINASE"/>
    <property type="match status" value="1"/>
</dbReference>
<dbReference type="InterPro" id="IPR000653">
    <property type="entry name" value="DegT/StrS_aminotransferase"/>
</dbReference>
<dbReference type="AlphaFoldDB" id="A0A381WKA6"/>
<dbReference type="Pfam" id="PF01041">
    <property type="entry name" value="DegT_DnrJ_EryC1"/>
    <property type="match status" value="1"/>
</dbReference>
<sequence>MKKIFQFEPDLGKEEKEELVSVIDSGWYTEAGKTREFERMFAGYVGRKYAVATTSGTAALCIATQGLGLKNNDEVIVPDFTFAASPNSIILAGSKVGLVDINKKNLCLDLEKTKKLVSKKTKAIMPVDFNGRAPDLVELKEFAESSNIAIIEDSCHGIGSFHAGKHTGCYSDVGIFSFSTPKIITTGQGGMLVTDDKELYEKFKMIKDFGRDIDKKHQMENAFEHTEMGYNFKFTEFQAAVGIAQMKKLPGRVEHNKKMFQMYRENLSDITEIEFVDIDLKTSVPWFSDILLPNEKIRQELIEHSNKFGIGTRKFYPPIHKLASYQNIEGDFEISDEISKRGLWLPSSSFLTDEEIMRVCDTIRNFWN</sequence>
<dbReference type="PANTHER" id="PTHR30244:SF34">
    <property type="entry name" value="DTDP-4-AMINO-4,6-DIDEOXYGALACTOSE TRANSAMINASE"/>
    <property type="match status" value="1"/>
</dbReference>
<dbReference type="InterPro" id="IPR015421">
    <property type="entry name" value="PyrdxlP-dep_Trfase_major"/>
</dbReference>
<dbReference type="GO" id="GO:0000271">
    <property type="term" value="P:polysaccharide biosynthetic process"/>
    <property type="evidence" value="ECO:0007669"/>
    <property type="project" value="TreeGrafter"/>
</dbReference>
<evidence type="ECO:0000313" key="1">
    <source>
        <dbReference type="EMBL" id="SVA52946.1"/>
    </source>
</evidence>
<dbReference type="InterPro" id="IPR015422">
    <property type="entry name" value="PyrdxlP-dep_Trfase_small"/>
</dbReference>
<protein>
    <submittedName>
        <fullName evidence="1">Uncharacterized protein</fullName>
    </submittedName>
</protein>
<gene>
    <name evidence="1" type="ORF">METZ01_LOCUS105800</name>
</gene>
<dbReference type="Gene3D" id="3.40.640.10">
    <property type="entry name" value="Type I PLP-dependent aspartate aminotransferase-like (Major domain)"/>
    <property type="match status" value="1"/>
</dbReference>
<reference evidence="1" key="1">
    <citation type="submission" date="2018-05" db="EMBL/GenBank/DDBJ databases">
        <authorList>
            <person name="Lanie J.A."/>
            <person name="Ng W.-L."/>
            <person name="Kazmierczak K.M."/>
            <person name="Andrzejewski T.M."/>
            <person name="Davidsen T.M."/>
            <person name="Wayne K.J."/>
            <person name="Tettelin H."/>
            <person name="Glass J.I."/>
            <person name="Rusch D."/>
            <person name="Podicherti R."/>
            <person name="Tsui H.-C.T."/>
            <person name="Winkler M.E."/>
        </authorList>
    </citation>
    <scope>NUCLEOTIDE SEQUENCE</scope>
</reference>
<dbReference type="GO" id="GO:0008483">
    <property type="term" value="F:transaminase activity"/>
    <property type="evidence" value="ECO:0007669"/>
    <property type="project" value="TreeGrafter"/>
</dbReference>
<proteinExistence type="predicted"/>
<organism evidence="1">
    <name type="scientific">marine metagenome</name>
    <dbReference type="NCBI Taxonomy" id="408172"/>
    <lineage>
        <taxon>unclassified sequences</taxon>
        <taxon>metagenomes</taxon>
        <taxon>ecological metagenomes</taxon>
    </lineage>
</organism>
<name>A0A381WKA6_9ZZZZ</name>
<dbReference type="GO" id="GO:0030170">
    <property type="term" value="F:pyridoxal phosphate binding"/>
    <property type="evidence" value="ECO:0007669"/>
    <property type="project" value="TreeGrafter"/>
</dbReference>
<dbReference type="PIRSF" id="PIRSF000390">
    <property type="entry name" value="PLP_StrS"/>
    <property type="match status" value="1"/>
</dbReference>
<dbReference type="InterPro" id="IPR015424">
    <property type="entry name" value="PyrdxlP-dep_Trfase"/>
</dbReference>
<dbReference type="CDD" id="cd00616">
    <property type="entry name" value="AHBA_syn"/>
    <property type="match status" value="1"/>
</dbReference>
<dbReference type="Gene3D" id="3.90.1150.10">
    <property type="entry name" value="Aspartate Aminotransferase, domain 1"/>
    <property type="match status" value="1"/>
</dbReference>
<accession>A0A381WKA6</accession>